<evidence type="ECO:0000256" key="2">
    <source>
        <dbReference type="ARBA" id="ARBA00010699"/>
    </source>
</evidence>
<accession>A0ABX8B139</accession>
<evidence type="ECO:0000313" key="12">
    <source>
        <dbReference type="Proteomes" id="UP000677668"/>
    </source>
</evidence>
<name>A0ABX8B139_9BACT</name>
<dbReference type="InterPro" id="IPR011034">
    <property type="entry name" value="Formyl_transferase-like_C_sf"/>
</dbReference>
<dbReference type="InterPro" id="IPR044135">
    <property type="entry name" value="Met-tRNA-FMT_C"/>
</dbReference>
<dbReference type="EMBL" id="CP072642">
    <property type="protein sequence ID" value="QUV93216.1"/>
    <property type="molecule type" value="Genomic_DNA"/>
</dbReference>
<dbReference type="CDD" id="cd08646">
    <property type="entry name" value="FMT_core_Met-tRNA-FMT_N"/>
    <property type="match status" value="1"/>
</dbReference>
<dbReference type="PANTHER" id="PTHR11138">
    <property type="entry name" value="METHIONYL-TRNA FORMYLTRANSFERASE"/>
    <property type="match status" value="1"/>
</dbReference>
<evidence type="ECO:0000256" key="7">
    <source>
        <dbReference type="ARBA" id="ARBA00048558"/>
    </source>
</evidence>
<dbReference type="SUPFAM" id="SSF53328">
    <property type="entry name" value="Formyltransferase"/>
    <property type="match status" value="1"/>
</dbReference>
<dbReference type="Gene3D" id="3.10.25.10">
    <property type="entry name" value="Formyl transferase, C-terminal domain"/>
    <property type="match status" value="1"/>
</dbReference>
<dbReference type="Pfam" id="PF00551">
    <property type="entry name" value="Formyl_trans_N"/>
    <property type="match status" value="1"/>
</dbReference>
<dbReference type="SUPFAM" id="SSF50486">
    <property type="entry name" value="FMT C-terminal domain-like"/>
    <property type="match status" value="1"/>
</dbReference>
<protein>
    <recommendedName>
        <fullName evidence="4 8">Methionyl-tRNA formyltransferase</fullName>
        <ecNumber evidence="3 8">2.1.2.9</ecNumber>
    </recommendedName>
</protein>
<evidence type="ECO:0000259" key="9">
    <source>
        <dbReference type="Pfam" id="PF00551"/>
    </source>
</evidence>
<dbReference type="Pfam" id="PF02911">
    <property type="entry name" value="Formyl_trans_C"/>
    <property type="match status" value="1"/>
</dbReference>
<dbReference type="Gene3D" id="3.40.50.170">
    <property type="entry name" value="Formyl transferase, N-terminal domain"/>
    <property type="match status" value="1"/>
</dbReference>
<dbReference type="PROSITE" id="PS00373">
    <property type="entry name" value="GART"/>
    <property type="match status" value="1"/>
</dbReference>
<dbReference type="InterPro" id="IPR037022">
    <property type="entry name" value="Formyl_trans_C_sf"/>
</dbReference>
<comment type="similarity">
    <text evidence="2 8">Belongs to the Fmt family.</text>
</comment>
<evidence type="ECO:0000259" key="10">
    <source>
        <dbReference type="Pfam" id="PF02911"/>
    </source>
</evidence>
<keyword evidence="5 8" id="KW-0808">Transferase</keyword>
<dbReference type="InterPro" id="IPR001555">
    <property type="entry name" value="GART_AS"/>
</dbReference>
<evidence type="ECO:0000256" key="8">
    <source>
        <dbReference type="HAMAP-Rule" id="MF_00182"/>
    </source>
</evidence>
<keyword evidence="12" id="KW-1185">Reference proteome</keyword>
<dbReference type="EC" id="2.1.2.9" evidence="3 8"/>
<dbReference type="InterPro" id="IPR036477">
    <property type="entry name" value="Formyl_transf_N_sf"/>
</dbReference>
<evidence type="ECO:0000256" key="3">
    <source>
        <dbReference type="ARBA" id="ARBA00012261"/>
    </source>
</evidence>
<sequence length="324" mass="34944">MRIVFMGTPSLAVPTLRRLHQDGHDLVAVVTQPDRPAGRGHRLQPSPVTVAARELGLPVWQPTKIKTPEFHADLASLAADIGVVVAYGRILPPHLLETPRQGFLNVHFSLLPKYRGAAPVNWAIAHDEALTGVTVMYMDAGLDTGDIALQTECWIGREETAPELGARLAHLGAELLSDALRQLAEGQLPRRPQDATQATYAPLLKREDGWIDWSLPATAIAARIRAFQPFPGSHTYLAGRRVTFWRGQAAPLPDGTTPPPGTLLAVTDNALLIACGQGTGLAAQELQLEGRARVSARDFANGLRLQPGACFMSPMPASLRTDSE</sequence>
<feature type="domain" description="Formyl transferase C-terminal" evidence="10">
    <location>
        <begin position="204"/>
        <end position="303"/>
    </location>
</feature>
<feature type="domain" description="Formyl transferase N-terminal" evidence="9">
    <location>
        <begin position="1"/>
        <end position="180"/>
    </location>
</feature>
<dbReference type="NCBIfam" id="TIGR00460">
    <property type="entry name" value="fmt"/>
    <property type="match status" value="1"/>
</dbReference>
<feature type="binding site" evidence="8">
    <location>
        <begin position="109"/>
        <end position="112"/>
    </location>
    <ligand>
        <name>(6S)-5,6,7,8-tetrahydrofolate</name>
        <dbReference type="ChEBI" id="CHEBI:57453"/>
    </ligand>
</feature>
<dbReference type="Proteomes" id="UP000677668">
    <property type="component" value="Chromosome 1"/>
</dbReference>
<organism evidence="11 12">
    <name type="scientific">Chloracidobacterium sp. N</name>
    <dbReference type="NCBI Taxonomy" id="2821540"/>
    <lineage>
        <taxon>Bacteria</taxon>
        <taxon>Pseudomonadati</taxon>
        <taxon>Acidobacteriota</taxon>
        <taxon>Terriglobia</taxon>
        <taxon>Terriglobales</taxon>
        <taxon>Acidobacteriaceae</taxon>
        <taxon>Chloracidobacterium</taxon>
        <taxon>Chloracidobacterium aggregatum</taxon>
    </lineage>
</organism>
<dbReference type="HAMAP" id="MF_00182">
    <property type="entry name" value="Formyl_trans"/>
    <property type="match status" value="1"/>
</dbReference>
<keyword evidence="6 8" id="KW-0648">Protein biosynthesis</keyword>
<evidence type="ECO:0000256" key="4">
    <source>
        <dbReference type="ARBA" id="ARBA00016014"/>
    </source>
</evidence>
<dbReference type="InterPro" id="IPR041711">
    <property type="entry name" value="Met-tRNA-FMT_N"/>
</dbReference>
<dbReference type="InterPro" id="IPR005793">
    <property type="entry name" value="Formyl_trans_C"/>
</dbReference>
<gene>
    <name evidence="8 11" type="primary">fmt</name>
    <name evidence="11" type="ORF">J8C05_07465</name>
</gene>
<reference evidence="11 12" key="1">
    <citation type="submission" date="2021-03" db="EMBL/GenBank/DDBJ databases">
        <title>Genomic and phenotypic characterization of Chloracidobacterium isolates provides evidence for multiple species.</title>
        <authorList>
            <person name="Saini M.K."/>
            <person name="Costas A.M.G."/>
            <person name="Tank M."/>
            <person name="Bryant D.A."/>
        </authorList>
    </citation>
    <scope>NUCLEOTIDE SEQUENCE [LARGE SCALE GENOMIC DNA]</scope>
    <source>
        <strain evidence="11 12">N</strain>
    </source>
</reference>
<dbReference type="PANTHER" id="PTHR11138:SF5">
    <property type="entry name" value="METHIONYL-TRNA FORMYLTRANSFERASE, MITOCHONDRIAL"/>
    <property type="match status" value="1"/>
</dbReference>
<dbReference type="GO" id="GO:0004479">
    <property type="term" value="F:methionyl-tRNA formyltransferase activity"/>
    <property type="evidence" value="ECO:0007669"/>
    <property type="project" value="UniProtKB-EC"/>
</dbReference>
<evidence type="ECO:0000256" key="1">
    <source>
        <dbReference type="ARBA" id="ARBA00002606"/>
    </source>
</evidence>
<evidence type="ECO:0000256" key="6">
    <source>
        <dbReference type="ARBA" id="ARBA00022917"/>
    </source>
</evidence>
<comment type="catalytic activity">
    <reaction evidence="7 8">
        <text>L-methionyl-tRNA(fMet) + (6R)-10-formyltetrahydrofolate = N-formyl-L-methionyl-tRNA(fMet) + (6S)-5,6,7,8-tetrahydrofolate + H(+)</text>
        <dbReference type="Rhea" id="RHEA:24380"/>
        <dbReference type="Rhea" id="RHEA-COMP:9952"/>
        <dbReference type="Rhea" id="RHEA-COMP:9953"/>
        <dbReference type="ChEBI" id="CHEBI:15378"/>
        <dbReference type="ChEBI" id="CHEBI:57453"/>
        <dbReference type="ChEBI" id="CHEBI:78530"/>
        <dbReference type="ChEBI" id="CHEBI:78844"/>
        <dbReference type="ChEBI" id="CHEBI:195366"/>
        <dbReference type="EC" id="2.1.2.9"/>
    </reaction>
</comment>
<dbReference type="InterPro" id="IPR005794">
    <property type="entry name" value="Fmt"/>
</dbReference>
<comment type="function">
    <text evidence="1 8">Attaches a formyl group to the free amino group of methionyl-tRNA(fMet). The formyl group appears to play a dual role in the initiator identity of N-formylmethionyl-tRNA by promoting its recognition by IF2 and preventing the misappropriation of this tRNA by the elongation apparatus.</text>
</comment>
<proteinExistence type="inferred from homology"/>
<evidence type="ECO:0000256" key="5">
    <source>
        <dbReference type="ARBA" id="ARBA00022679"/>
    </source>
</evidence>
<dbReference type="InterPro" id="IPR002376">
    <property type="entry name" value="Formyl_transf_N"/>
</dbReference>
<evidence type="ECO:0000313" key="11">
    <source>
        <dbReference type="EMBL" id="QUV93216.1"/>
    </source>
</evidence>
<dbReference type="RefSeq" id="WP_211421614.1">
    <property type="nucleotide sequence ID" value="NZ_CP072642.1"/>
</dbReference>
<dbReference type="CDD" id="cd08704">
    <property type="entry name" value="Met_tRNA_FMT_C"/>
    <property type="match status" value="1"/>
</dbReference>